<dbReference type="WBParaSite" id="BTMF_0001607601-mRNA-1">
    <property type="protein sequence ID" value="BTMF_0001607601-mRNA-1"/>
    <property type="gene ID" value="BTMF_0001607601"/>
</dbReference>
<reference evidence="1" key="1">
    <citation type="submission" date="2017-02" db="UniProtKB">
        <authorList>
            <consortium name="WormBaseParasite"/>
        </authorList>
    </citation>
    <scope>IDENTIFICATION</scope>
</reference>
<proteinExistence type="predicted"/>
<name>A0A0R3R7S4_9BILA</name>
<organism evidence="1">
    <name type="scientific">Brugia timori</name>
    <dbReference type="NCBI Taxonomy" id="42155"/>
    <lineage>
        <taxon>Eukaryota</taxon>
        <taxon>Metazoa</taxon>
        <taxon>Ecdysozoa</taxon>
        <taxon>Nematoda</taxon>
        <taxon>Chromadorea</taxon>
        <taxon>Rhabditida</taxon>
        <taxon>Spirurina</taxon>
        <taxon>Spiruromorpha</taxon>
        <taxon>Filarioidea</taxon>
        <taxon>Onchocercidae</taxon>
        <taxon>Brugia</taxon>
    </lineage>
</organism>
<evidence type="ECO:0000313" key="1">
    <source>
        <dbReference type="WBParaSite" id="BTMF_0001607601-mRNA-1"/>
    </source>
</evidence>
<accession>A0A0R3R7S4</accession>
<dbReference type="AlphaFoldDB" id="A0A0R3R7S4"/>
<sequence length="68" mass="7816">LTEIYLLFSGDIPYLMFNVAIKISILECPRLSREALVSTVFISYFDCYIFYSTLKDSPYLSLSAFIIS</sequence>
<protein>
    <submittedName>
        <fullName evidence="1">Ovule protein</fullName>
    </submittedName>
</protein>